<dbReference type="Proteomes" id="UP000094849">
    <property type="component" value="Unassembled WGS sequence"/>
</dbReference>
<evidence type="ECO:0000313" key="5">
    <source>
        <dbReference type="Proteomes" id="UP000094849"/>
    </source>
</evidence>
<reference evidence="4 5" key="1">
    <citation type="submission" date="2016-03" db="EMBL/GenBank/DDBJ databases">
        <title>Chemosynthetic sulphur-oxidizing symbionts of marine invertebrate animals are capable of nitrogen fixation.</title>
        <authorList>
            <person name="Petersen J.M."/>
            <person name="Kemper A."/>
            <person name="Gruber-Vodicka H."/>
            <person name="Cardini U."/>
            <person name="Geest Mvander."/>
            <person name="Kleiner M."/>
            <person name="Bulgheresi S."/>
            <person name="Fussmann M."/>
            <person name="Herbold C."/>
            <person name="Seah B.K.B."/>
            <person name="Antony C.Paul."/>
            <person name="Liu D."/>
            <person name="Belitz A."/>
            <person name="Weber M."/>
        </authorList>
    </citation>
    <scope>NUCLEOTIDE SEQUENCE [LARGE SCALE GENOMIC DNA]</scope>
    <source>
        <strain evidence="4">G_D</strain>
    </source>
</reference>
<dbReference type="Gene3D" id="3.40.50.850">
    <property type="entry name" value="Isochorismatase-like"/>
    <property type="match status" value="1"/>
</dbReference>
<feature type="signal peptide" evidence="2">
    <location>
        <begin position="1"/>
        <end position="22"/>
    </location>
</feature>
<protein>
    <recommendedName>
        <fullName evidence="3">Isochorismatase-like domain-containing protein</fullName>
    </recommendedName>
</protein>
<dbReference type="GO" id="GO:0016787">
    <property type="term" value="F:hydrolase activity"/>
    <property type="evidence" value="ECO:0007669"/>
    <property type="project" value="UniProtKB-KW"/>
</dbReference>
<evidence type="ECO:0000256" key="2">
    <source>
        <dbReference type="SAM" id="SignalP"/>
    </source>
</evidence>
<gene>
    <name evidence="4" type="ORF">A3196_13180</name>
</gene>
<keyword evidence="2" id="KW-0732">Signal</keyword>
<accession>A0A1E2UV84</accession>
<dbReference type="InterPro" id="IPR050272">
    <property type="entry name" value="Isochorismatase-like_hydrls"/>
</dbReference>
<evidence type="ECO:0000313" key="4">
    <source>
        <dbReference type="EMBL" id="ODB98630.1"/>
    </source>
</evidence>
<dbReference type="PANTHER" id="PTHR43540">
    <property type="entry name" value="PEROXYUREIDOACRYLATE/UREIDOACRYLATE AMIDOHYDROLASE-RELATED"/>
    <property type="match status" value="1"/>
</dbReference>
<dbReference type="InterPro" id="IPR000868">
    <property type="entry name" value="Isochorismatase-like_dom"/>
</dbReference>
<evidence type="ECO:0000259" key="3">
    <source>
        <dbReference type="Pfam" id="PF00857"/>
    </source>
</evidence>
<proteinExistence type="predicted"/>
<sequence length="240" mass="26386">MKKTLSTLFTLVVLSIPLSPQAAETPLKLEKAKTALLVTDPQSDFLDEKGIAHGLFAENIKELGTIPNIEKLFITAKRIDMPVFVSPHAYFQHDHNWENPGALQKQLLELKVFNRKDSVYATDLRDTGADFLTQYKKYILDGETVVTSPHKIYGPDSNDLVLQLRTQGIDTVILAGLAANLCTDSHLRELVENGFKVVVVKDAVAAPGKEAYQAALVNFGLIANKVVDTKQAVKLMTGSI</sequence>
<dbReference type="AlphaFoldDB" id="A0A1E2UV84"/>
<dbReference type="EMBL" id="LVJZ01000003">
    <property type="protein sequence ID" value="ODB98630.1"/>
    <property type="molecule type" value="Genomic_DNA"/>
</dbReference>
<feature type="chain" id="PRO_5009119244" description="Isochorismatase-like domain-containing protein" evidence="2">
    <location>
        <begin position="23"/>
        <end position="240"/>
    </location>
</feature>
<dbReference type="SUPFAM" id="SSF52499">
    <property type="entry name" value="Isochorismatase-like hydrolases"/>
    <property type="match status" value="1"/>
</dbReference>
<name>A0A1E2UV84_9GAMM</name>
<comment type="caution">
    <text evidence="4">The sequence shown here is derived from an EMBL/GenBank/DDBJ whole genome shotgun (WGS) entry which is preliminary data.</text>
</comment>
<organism evidence="4 5">
    <name type="scientific">Candidatus Thiodiazotropha endoloripes</name>
    <dbReference type="NCBI Taxonomy" id="1818881"/>
    <lineage>
        <taxon>Bacteria</taxon>
        <taxon>Pseudomonadati</taxon>
        <taxon>Pseudomonadota</taxon>
        <taxon>Gammaproteobacteria</taxon>
        <taxon>Chromatiales</taxon>
        <taxon>Sedimenticolaceae</taxon>
        <taxon>Candidatus Thiodiazotropha</taxon>
    </lineage>
</organism>
<dbReference type="Pfam" id="PF00857">
    <property type="entry name" value="Isochorismatase"/>
    <property type="match status" value="1"/>
</dbReference>
<keyword evidence="1" id="KW-0378">Hydrolase</keyword>
<dbReference type="InterPro" id="IPR036380">
    <property type="entry name" value="Isochorismatase-like_sf"/>
</dbReference>
<feature type="domain" description="Isochorismatase-like" evidence="3">
    <location>
        <begin position="34"/>
        <end position="231"/>
    </location>
</feature>
<dbReference type="RefSeq" id="WP_069024962.1">
    <property type="nucleotide sequence ID" value="NZ_LVJZ01000003.1"/>
</dbReference>
<keyword evidence="5" id="KW-1185">Reference proteome</keyword>
<evidence type="ECO:0000256" key="1">
    <source>
        <dbReference type="ARBA" id="ARBA00022801"/>
    </source>
</evidence>
<dbReference type="STRING" id="1818881.A3196_13180"/>